<keyword evidence="1" id="KW-0175">Coiled coil</keyword>
<organism evidence="3 4">
    <name type="scientific">Chara braunii</name>
    <name type="common">Braun's stonewort</name>
    <dbReference type="NCBI Taxonomy" id="69332"/>
    <lineage>
        <taxon>Eukaryota</taxon>
        <taxon>Viridiplantae</taxon>
        <taxon>Streptophyta</taxon>
        <taxon>Charophyceae</taxon>
        <taxon>Charales</taxon>
        <taxon>Characeae</taxon>
        <taxon>Chara</taxon>
    </lineage>
</organism>
<sequence length="238" mass="27566">MVMGRLVRENMKIVCEKALGKKVDWPEEGDSEVSRLRRELEELKSLHSDCDNSSELERLKKERDDLLRKQEEERLRKQVEGLRKGKIQTSSSEAPSTTERQEIASLKHQIEDLKAIHYVLEEKNNEVATLRAENSHLRSESRNLKDEVCVLNKRSAEAVTEKRPPEELAKGKTKVADNFTTMYTPKDMETLRKAYKDALVSKQWAQEEVCMLKERYGRKMAGAWKTEACVLNKEDDTT</sequence>
<protein>
    <submittedName>
        <fullName evidence="3">Uncharacterized protein</fullName>
    </submittedName>
</protein>
<dbReference type="Gene3D" id="1.20.5.1700">
    <property type="match status" value="1"/>
</dbReference>
<feature type="coiled-coil region" evidence="1">
    <location>
        <begin position="33"/>
        <end position="76"/>
    </location>
</feature>
<evidence type="ECO:0000256" key="1">
    <source>
        <dbReference type="SAM" id="Coils"/>
    </source>
</evidence>
<dbReference type="Gramene" id="GBG82495">
    <property type="protein sequence ID" value="GBG82495"/>
    <property type="gene ID" value="CBR_g34871"/>
</dbReference>
<name>A0A388LJT6_CHABU</name>
<evidence type="ECO:0000313" key="4">
    <source>
        <dbReference type="Proteomes" id="UP000265515"/>
    </source>
</evidence>
<gene>
    <name evidence="3" type="ORF">CBR_g34871</name>
</gene>
<feature type="coiled-coil region" evidence="1">
    <location>
        <begin position="120"/>
        <end position="147"/>
    </location>
</feature>
<feature type="compositionally biased region" description="Polar residues" evidence="2">
    <location>
        <begin position="87"/>
        <end position="98"/>
    </location>
</feature>
<dbReference type="EMBL" id="BFEA01000408">
    <property type="protein sequence ID" value="GBG82495.1"/>
    <property type="molecule type" value="Genomic_DNA"/>
</dbReference>
<reference evidence="3 4" key="1">
    <citation type="journal article" date="2018" name="Cell">
        <title>The Chara Genome: Secondary Complexity and Implications for Plant Terrestrialization.</title>
        <authorList>
            <person name="Nishiyama T."/>
            <person name="Sakayama H."/>
            <person name="Vries J.D."/>
            <person name="Buschmann H."/>
            <person name="Saint-Marcoux D."/>
            <person name="Ullrich K.K."/>
            <person name="Haas F.B."/>
            <person name="Vanderstraeten L."/>
            <person name="Becker D."/>
            <person name="Lang D."/>
            <person name="Vosolsobe S."/>
            <person name="Rombauts S."/>
            <person name="Wilhelmsson P.K.I."/>
            <person name="Janitza P."/>
            <person name="Kern R."/>
            <person name="Heyl A."/>
            <person name="Rumpler F."/>
            <person name="Villalobos L.I.A.C."/>
            <person name="Clay J.M."/>
            <person name="Skokan R."/>
            <person name="Toyoda A."/>
            <person name="Suzuki Y."/>
            <person name="Kagoshima H."/>
            <person name="Schijlen E."/>
            <person name="Tajeshwar N."/>
            <person name="Catarino B."/>
            <person name="Hetherington A.J."/>
            <person name="Saltykova A."/>
            <person name="Bonnot C."/>
            <person name="Breuninger H."/>
            <person name="Symeonidi A."/>
            <person name="Radhakrishnan G.V."/>
            <person name="Van Nieuwerburgh F."/>
            <person name="Deforce D."/>
            <person name="Chang C."/>
            <person name="Karol K.G."/>
            <person name="Hedrich R."/>
            <person name="Ulvskov P."/>
            <person name="Glockner G."/>
            <person name="Delwiche C.F."/>
            <person name="Petrasek J."/>
            <person name="Van de Peer Y."/>
            <person name="Friml J."/>
            <person name="Beilby M."/>
            <person name="Dolan L."/>
            <person name="Kohara Y."/>
            <person name="Sugano S."/>
            <person name="Fujiyama A."/>
            <person name="Delaux P.-M."/>
            <person name="Quint M."/>
            <person name="TheiBen G."/>
            <person name="Hagemann M."/>
            <person name="Harholt J."/>
            <person name="Dunand C."/>
            <person name="Zachgo S."/>
            <person name="Langdale J."/>
            <person name="Maumus F."/>
            <person name="Straeten D.V.D."/>
            <person name="Gould S.B."/>
            <person name="Rensing S.A."/>
        </authorList>
    </citation>
    <scope>NUCLEOTIDE SEQUENCE [LARGE SCALE GENOMIC DNA]</scope>
    <source>
        <strain evidence="3 4">S276</strain>
    </source>
</reference>
<dbReference type="Proteomes" id="UP000265515">
    <property type="component" value="Unassembled WGS sequence"/>
</dbReference>
<feature type="region of interest" description="Disordered" evidence="2">
    <location>
        <begin position="77"/>
        <end position="100"/>
    </location>
</feature>
<comment type="caution">
    <text evidence="3">The sequence shown here is derived from an EMBL/GenBank/DDBJ whole genome shotgun (WGS) entry which is preliminary data.</text>
</comment>
<evidence type="ECO:0000313" key="3">
    <source>
        <dbReference type="EMBL" id="GBG82495.1"/>
    </source>
</evidence>
<proteinExistence type="predicted"/>
<evidence type="ECO:0000256" key="2">
    <source>
        <dbReference type="SAM" id="MobiDB-lite"/>
    </source>
</evidence>
<dbReference type="AlphaFoldDB" id="A0A388LJT6"/>
<accession>A0A388LJT6</accession>
<keyword evidence="4" id="KW-1185">Reference proteome</keyword>